<dbReference type="InterPro" id="IPR010280">
    <property type="entry name" value="U5_MeTrfase_fam"/>
</dbReference>
<dbReference type="PROSITE" id="PS01231">
    <property type="entry name" value="TRMA_2"/>
    <property type="match status" value="1"/>
</dbReference>
<feature type="compositionally biased region" description="Basic and acidic residues" evidence="6">
    <location>
        <begin position="78"/>
        <end position="88"/>
    </location>
</feature>
<dbReference type="GO" id="GO:0008033">
    <property type="term" value="P:tRNA processing"/>
    <property type="evidence" value="ECO:0007669"/>
    <property type="project" value="InterPro"/>
</dbReference>
<keyword evidence="1 4" id="KW-0489">Methyltransferase</keyword>
<dbReference type="AlphaFoldDB" id="A0A292Q304"/>
<gene>
    <name evidence="8" type="ORF">GSTUAT00002584001</name>
</gene>
<dbReference type="Proteomes" id="UP001412239">
    <property type="component" value="Unassembled WGS sequence"/>
</dbReference>
<dbReference type="InterPro" id="IPR002792">
    <property type="entry name" value="TRAM_dom"/>
</dbReference>
<proteinExistence type="inferred from homology"/>
<dbReference type="SUPFAM" id="SSF50249">
    <property type="entry name" value="Nucleic acid-binding proteins"/>
    <property type="match status" value="1"/>
</dbReference>
<name>A0A292Q304_9PEZI</name>
<evidence type="ECO:0000256" key="3">
    <source>
        <dbReference type="ARBA" id="ARBA00022691"/>
    </source>
</evidence>
<feature type="domain" description="TRAM" evidence="7">
    <location>
        <begin position="116"/>
        <end position="176"/>
    </location>
</feature>
<dbReference type="PANTHER" id="PTHR11061:SF30">
    <property type="entry name" value="TRNA (URACIL(54)-C(5))-METHYLTRANSFERASE"/>
    <property type="match status" value="1"/>
</dbReference>
<keyword evidence="9" id="KW-1185">Reference proteome</keyword>
<evidence type="ECO:0000256" key="5">
    <source>
        <dbReference type="PROSITE-ProRule" id="PRU10015"/>
    </source>
</evidence>
<feature type="binding site" evidence="4">
    <location>
        <position position="485"/>
    </location>
    <ligand>
        <name>S-adenosyl-L-methionine</name>
        <dbReference type="ChEBI" id="CHEBI:59789"/>
    </ligand>
</feature>
<protein>
    <recommendedName>
        <fullName evidence="7">TRAM domain-containing protein</fullName>
    </recommendedName>
</protein>
<sequence length="578" mass="63895">MIKRYLPFSRPPGLQSPFVRIAPTPSRYLKSTVTYVPPQAWSKMSAPLPLTPDLSNTRPQRRQHDGNSSRNQKRRRLERAPKPVKEGGAEEVLQADISSLMSTLGLTQPEVPSSAQDLPPEFSEIELTIKTLSSTGDGLAEHNGRIYVVPFSIPGDVVTAKVIRHTTTHSITDFLSVKSPSQDRDNSLIGCKYFSTCSGCQFQMLPYAKQLEHKRNVIQKAYDSFSNLDPKLLPGIGDTVGSPLQYGYRTKLTPHFDGPRRGGFKTGDPTPDIGFMVKGRRQVLDIEDCPIGTDILREGIKTARKYVEENLHTYKRGATILLRESTTRRLREEGEAGNTKWVEEKECITDNNAQTTEYIGDYKFVNPAGAFFQNNNSILPAFTDYVRSKLHYPVLTTSPDGTRTITSTPPKYLVDAYCGSGLFSIICGKDLTGVIGVDIAADSIAYASSNAAANNIENARFIAGNAEKIFESIDFPGTETSVVVDPPRKGCDKLFLDQLLEFKPKRVVYVSCNVHTQARDLGYILSGKGGGYRVDEIRGFDFFPQTHHVEGVATLTWVGEEGIANLLEEANDKSGDLL</sequence>
<feature type="active site" evidence="5">
    <location>
        <position position="512"/>
    </location>
</feature>
<organism evidence="8 9">
    <name type="scientific">Tuber aestivum</name>
    <name type="common">summer truffle</name>
    <dbReference type="NCBI Taxonomy" id="59557"/>
    <lineage>
        <taxon>Eukaryota</taxon>
        <taxon>Fungi</taxon>
        <taxon>Dikarya</taxon>
        <taxon>Ascomycota</taxon>
        <taxon>Pezizomycotina</taxon>
        <taxon>Pezizomycetes</taxon>
        <taxon>Pezizales</taxon>
        <taxon>Tuberaceae</taxon>
        <taxon>Tuber</taxon>
    </lineage>
</organism>
<reference evidence="8" key="1">
    <citation type="submission" date="2015-10" db="EMBL/GenBank/DDBJ databases">
        <authorList>
            <person name="Regsiter A."/>
            <person name="william w."/>
        </authorList>
    </citation>
    <scope>NUCLEOTIDE SEQUENCE</scope>
    <source>
        <strain evidence="8">Montdore</strain>
    </source>
</reference>
<dbReference type="InterPro" id="IPR030391">
    <property type="entry name" value="MeTrfase_TrmA_CS"/>
</dbReference>
<dbReference type="PROSITE" id="PS01230">
    <property type="entry name" value="TRMA_1"/>
    <property type="match status" value="1"/>
</dbReference>
<dbReference type="SUPFAM" id="SSF53335">
    <property type="entry name" value="S-adenosyl-L-methionine-dependent methyltransferases"/>
    <property type="match status" value="1"/>
</dbReference>
<feature type="binding site" evidence="4">
    <location>
        <position position="373"/>
    </location>
    <ligand>
        <name>S-adenosyl-L-methionine</name>
        <dbReference type="ChEBI" id="CHEBI:59789"/>
    </ligand>
</feature>
<dbReference type="PROSITE" id="PS51622">
    <property type="entry name" value="SAM_MT_RNA_M5U_2"/>
    <property type="match status" value="1"/>
</dbReference>
<dbReference type="PROSITE" id="PS50926">
    <property type="entry name" value="TRAM"/>
    <property type="match status" value="1"/>
</dbReference>
<dbReference type="GO" id="GO:0009451">
    <property type="term" value="P:RNA modification"/>
    <property type="evidence" value="ECO:0007669"/>
    <property type="project" value="UniProtKB-ARBA"/>
</dbReference>
<evidence type="ECO:0000313" key="8">
    <source>
        <dbReference type="EMBL" id="CUS13345.1"/>
    </source>
</evidence>
<dbReference type="GO" id="GO:0032259">
    <property type="term" value="P:methylation"/>
    <property type="evidence" value="ECO:0007669"/>
    <property type="project" value="UniProtKB-KW"/>
</dbReference>
<dbReference type="Pfam" id="PF01938">
    <property type="entry name" value="TRAM"/>
    <property type="match status" value="1"/>
</dbReference>
<dbReference type="PROSITE" id="PS51687">
    <property type="entry name" value="SAM_MT_RNA_M5U"/>
    <property type="match status" value="1"/>
</dbReference>
<dbReference type="InterPro" id="IPR025795">
    <property type="entry name" value="tRNA_(uracil-5-)_MeTrfase"/>
</dbReference>
<dbReference type="EMBL" id="LN890974">
    <property type="protein sequence ID" value="CUS13345.1"/>
    <property type="molecule type" value="Genomic_DNA"/>
</dbReference>
<feature type="active site" description="Nucleophile" evidence="4">
    <location>
        <position position="512"/>
    </location>
</feature>
<evidence type="ECO:0000259" key="7">
    <source>
        <dbReference type="PROSITE" id="PS50926"/>
    </source>
</evidence>
<feature type="binding site" evidence="4">
    <location>
        <position position="417"/>
    </location>
    <ligand>
        <name>S-adenosyl-L-methionine</name>
        <dbReference type="ChEBI" id="CHEBI:59789"/>
    </ligand>
</feature>
<dbReference type="InterPro" id="IPR030390">
    <property type="entry name" value="MeTrfase_TrmA_AS"/>
</dbReference>
<dbReference type="Gene3D" id="3.40.50.150">
    <property type="entry name" value="Vaccinia Virus protein VP39"/>
    <property type="match status" value="2"/>
</dbReference>
<dbReference type="InterPro" id="IPR012340">
    <property type="entry name" value="NA-bd_OB-fold"/>
</dbReference>
<accession>A0A292Q304</accession>
<evidence type="ECO:0000256" key="4">
    <source>
        <dbReference type="PROSITE-ProRule" id="PRU01024"/>
    </source>
</evidence>
<dbReference type="PANTHER" id="PTHR11061">
    <property type="entry name" value="RNA M5U METHYLTRANSFERASE"/>
    <property type="match status" value="1"/>
</dbReference>
<feature type="binding site" evidence="4">
    <location>
        <position position="438"/>
    </location>
    <ligand>
        <name>S-adenosyl-L-methionine</name>
        <dbReference type="ChEBI" id="CHEBI:59789"/>
    </ligand>
</feature>
<keyword evidence="2 4" id="KW-0808">Transferase</keyword>
<evidence type="ECO:0000256" key="2">
    <source>
        <dbReference type="ARBA" id="ARBA00022679"/>
    </source>
</evidence>
<dbReference type="FunFam" id="2.40.50.140:FF:000201">
    <property type="entry name" value="TRM2p tRNA methyltransferase"/>
    <property type="match status" value="1"/>
</dbReference>
<comment type="similarity">
    <text evidence="4">Belongs to the class I-like SAM-binding methyltransferase superfamily. RNA M5U methyltransferase family.</text>
</comment>
<dbReference type="Pfam" id="PF05958">
    <property type="entry name" value="tRNA_U5-meth_tr"/>
    <property type="match status" value="1"/>
</dbReference>
<evidence type="ECO:0000313" key="9">
    <source>
        <dbReference type="Proteomes" id="UP001412239"/>
    </source>
</evidence>
<feature type="region of interest" description="Disordered" evidence="6">
    <location>
        <begin position="42"/>
        <end position="90"/>
    </location>
</feature>
<dbReference type="Gene3D" id="2.40.50.140">
    <property type="entry name" value="Nucleic acid-binding proteins"/>
    <property type="match status" value="1"/>
</dbReference>
<keyword evidence="3 4" id="KW-0949">S-adenosyl-L-methionine</keyword>
<dbReference type="GO" id="GO:0030697">
    <property type="term" value="F:tRNA (uracil(54)-C5)-methyltransferase activity, S-adenosyl methionine-dependent"/>
    <property type="evidence" value="ECO:0007669"/>
    <property type="project" value="InterPro"/>
</dbReference>
<evidence type="ECO:0000256" key="6">
    <source>
        <dbReference type="SAM" id="MobiDB-lite"/>
    </source>
</evidence>
<evidence type="ECO:0000256" key="1">
    <source>
        <dbReference type="ARBA" id="ARBA00022603"/>
    </source>
</evidence>
<dbReference type="InterPro" id="IPR029063">
    <property type="entry name" value="SAM-dependent_MTases_sf"/>
</dbReference>